<dbReference type="InterPro" id="IPR000640">
    <property type="entry name" value="EFG_V-like"/>
</dbReference>
<dbReference type="InterPro" id="IPR008928">
    <property type="entry name" value="6-hairpin_glycosidase_sf"/>
</dbReference>
<dbReference type="InterPro" id="IPR020568">
    <property type="entry name" value="Ribosomal_Su5_D2-typ_SF"/>
</dbReference>
<dbReference type="PROSITE" id="PS51722">
    <property type="entry name" value="G_TR_2"/>
    <property type="match status" value="1"/>
</dbReference>
<evidence type="ECO:0000256" key="5">
    <source>
        <dbReference type="ARBA" id="ARBA00022917"/>
    </source>
</evidence>
<dbReference type="InterPro" id="IPR014721">
    <property type="entry name" value="Ribsml_uS5_D2-typ_fold_subgr"/>
</dbReference>
<dbReference type="InterPro" id="IPR005225">
    <property type="entry name" value="Small_GTP-bd"/>
</dbReference>
<keyword evidence="4" id="KW-0251">Elongation factor</keyword>
<keyword evidence="3" id="KW-0547">Nucleotide-binding</keyword>
<protein>
    <recommendedName>
        <fullName evidence="7">Tr-type G domain-containing protein</fullName>
    </recommendedName>
</protein>
<name>A0A814R051_9BILA</name>
<dbReference type="GO" id="GO:0005525">
    <property type="term" value="F:GTP binding"/>
    <property type="evidence" value="ECO:0007669"/>
    <property type="project" value="UniProtKB-KW"/>
</dbReference>
<dbReference type="SUPFAM" id="SSF48208">
    <property type="entry name" value="Six-hairpin glycosidases"/>
    <property type="match status" value="1"/>
</dbReference>
<dbReference type="GO" id="GO:0005829">
    <property type="term" value="C:cytosol"/>
    <property type="evidence" value="ECO:0007669"/>
    <property type="project" value="TreeGrafter"/>
</dbReference>
<organism evidence="8 9">
    <name type="scientific">Rotaria sordida</name>
    <dbReference type="NCBI Taxonomy" id="392033"/>
    <lineage>
        <taxon>Eukaryota</taxon>
        <taxon>Metazoa</taxon>
        <taxon>Spiralia</taxon>
        <taxon>Gnathifera</taxon>
        <taxon>Rotifera</taxon>
        <taxon>Eurotatoria</taxon>
        <taxon>Bdelloidea</taxon>
        <taxon>Philodinida</taxon>
        <taxon>Philodinidae</taxon>
        <taxon>Rotaria</taxon>
    </lineage>
</organism>
<dbReference type="AlphaFoldDB" id="A0A814R051"/>
<dbReference type="InterPro" id="IPR012341">
    <property type="entry name" value="6hp_glycosidase-like_sf"/>
</dbReference>
<dbReference type="FunFam" id="3.30.70.240:FF:000003">
    <property type="entry name" value="Translation elongation factor 2"/>
    <property type="match status" value="1"/>
</dbReference>
<dbReference type="Gene3D" id="3.30.70.870">
    <property type="entry name" value="Elongation Factor G (Translational Gtpase), domain 3"/>
    <property type="match status" value="1"/>
</dbReference>
<dbReference type="Pfam" id="PF00009">
    <property type="entry name" value="GTP_EFTU"/>
    <property type="match status" value="1"/>
</dbReference>
<dbReference type="InterPro" id="IPR000795">
    <property type="entry name" value="T_Tr_GTP-bd_dom"/>
</dbReference>
<dbReference type="SMART" id="SM00889">
    <property type="entry name" value="EFG_IV"/>
    <property type="match status" value="1"/>
</dbReference>
<evidence type="ECO:0000256" key="3">
    <source>
        <dbReference type="ARBA" id="ARBA00022741"/>
    </source>
</evidence>
<dbReference type="Gene3D" id="3.30.230.10">
    <property type="match status" value="1"/>
</dbReference>
<accession>A0A814R051</accession>
<dbReference type="CDD" id="cd01681">
    <property type="entry name" value="aeEF2_snRNP_like_IV"/>
    <property type="match status" value="1"/>
</dbReference>
<dbReference type="Pfam" id="PF14492">
    <property type="entry name" value="EFG_III"/>
    <property type="match status" value="1"/>
</dbReference>
<dbReference type="Pfam" id="PF03144">
    <property type="entry name" value="GTP_EFTU_D2"/>
    <property type="match status" value="1"/>
</dbReference>
<dbReference type="NCBIfam" id="TIGR00231">
    <property type="entry name" value="small_GTP"/>
    <property type="match status" value="1"/>
</dbReference>
<dbReference type="GO" id="GO:0043022">
    <property type="term" value="F:ribosome binding"/>
    <property type="evidence" value="ECO:0007669"/>
    <property type="project" value="TreeGrafter"/>
</dbReference>
<dbReference type="InterPro" id="IPR035647">
    <property type="entry name" value="EFG_III/V"/>
</dbReference>
<dbReference type="InterPro" id="IPR027417">
    <property type="entry name" value="P-loop_NTPase"/>
</dbReference>
<dbReference type="Gene3D" id="2.40.30.10">
    <property type="entry name" value="Translation factors"/>
    <property type="match status" value="1"/>
</dbReference>
<evidence type="ECO:0000259" key="7">
    <source>
        <dbReference type="PROSITE" id="PS51722"/>
    </source>
</evidence>
<proteinExistence type="predicted"/>
<dbReference type="SUPFAM" id="SSF54211">
    <property type="entry name" value="Ribosomal protein S5 domain 2-like"/>
    <property type="match status" value="1"/>
</dbReference>
<dbReference type="GO" id="GO:0003924">
    <property type="term" value="F:GTPase activity"/>
    <property type="evidence" value="ECO:0007669"/>
    <property type="project" value="InterPro"/>
</dbReference>
<dbReference type="SUPFAM" id="SSF54980">
    <property type="entry name" value="EF-G C-terminal domain-like"/>
    <property type="match status" value="2"/>
</dbReference>
<keyword evidence="6" id="KW-0342">GTP-binding</keyword>
<dbReference type="FunFam" id="3.40.50.300:FF:000058">
    <property type="entry name" value="Translation elongation factor 2"/>
    <property type="match status" value="1"/>
</dbReference>
<evidence type="ECO:0000256" key="1">
    <source>
        <dbReference type="ARBA" id="ARBA00004496"/>
    </source>
</evidence>
<dbReference type="Gene3D" id="3.30.70.240">
    <property type="match status" value="1"/>
</dbReference>
<dbReference type="SMART" id="SM00838">
    <property type="entry name" value="EFG_C"/>
    <property type="match status" value="1"/>
</dbReference>
<dbReference type="CDD" id="cd04096">
    <property type="entry name" value="eEF2_snRNP_like_C"/>
    <property type="match status" value="1"/>
</dbReference>
<evidence type="ECO:0000256" key="6">
    <source>
        <dbReference type="ARBA" id="ARBA00023134"/>
    </source>
</evidence>
<reference evidence="8" key="1">
    <citation type="submission" date="2021-02" db="EMBL/GenBank/DDBJ databases">
        <authorList>
            <person name="Nowell W R."/>
        </authorList>
    </citation>
    <scope>NUCLEOTIDE SEQUENCE</scope>
</reference>
<dbReference type="InterPro" id="IPR035396">
    <property type="entry name" value="Bac_rhamnosid6H"/>
</dbReference>
<dbReference type="CDD" id="cd16261">
    <property type="entry name" value="EF2_snRNP_III"/>
    <property type="match status" value="1"/>
</dbReference>
<dbReference type="InterPro" id="IPR041095">
    <property type="entry name" value="EFG_II"/>
</dbReference>
<dbReference type="PANTHER" id="PTHR42908">
    <property type="entry name" value="TRANSLATION ELONGATION FACTOR-RELATED"/>
    <property type="match status" value="1"/>
</dbReference>
<evidence type="ECO:0000313" key="9">
    <source>
        <dbReference type="Proteomes" id="UP000663864"/>
    </source>
</evidence>
<comment type="subcellular location">
    <subcellularLocation>
        <location evidence="1">Cytoplasm</location>
    </subcellularLocation>
</comment>
<evidence type="ECO:0000256" key="4">
    <source>
        <dbReference type="ARBA" id="ARBA00022768"/>
    </source>
</evidence>
<dbReference type="SUPFAM" id="SSF52540">
    <property type="entry name" value="P-loop containing nucleoside triphosphate hydrolases"/>
    <property type="match status" value="1"/>
</dbReference>
<evidence type="ECO:0000313" key="8">
    <source>
        <dbReference type="EMBL" id="CAF1126935.1"/>
    </source>
</evidence>
<dbReference type="InterPro" id="IPR005517">
    <property type="entry name" value="Transl_elong_EFG/EF2_IV"/>
</dbReference>
<keyword evidence="2" id="KW-0963">Cytoplasm</keyword>
<dbReference type="FunFam" id="3.30.230.10:FF:000006">
    <property type="entry name" value="Translation elongation factor 2"/>
    <property type="match status" value="1"/>
</dbReference>
<keyword evidence="5" id="KW-0648">Protein biosynthesis</keyword>
<dbReference type="GO" id="GO:0003746">
    <property type="term" value="F:translation elongation factor activity"/>
    <property type="evidence" value="ECO:0007669"/>
    <property type="project" value="UniProtKB-KW"/>
</dbReference>
<feature type="domain" description="Tr-type G" evidence="7">
    <location>
        <begin position="363"/>
        <end position="695"/>
    </location>
</feature>
<dbReference type="Gene3D" id="3.40.50.300">
    <property type="entry name" value="P-loop containing nucleotide triphosphate hydrolases"/>
    <property type="match status" value="1"/>
</dbReference>
<dbReference type="InterPro" id="IPR009000">
    <property type="entry name" value="Transl_B-barrel_sf"/>
</dbReference>
<dbReference type="GO" id="GO:0005975">
    <property type="term" value="P:carbohydrate metabolic process"/>
    <property type="evidence" value="ECO:0007669"/>
    <property type="project" value="InterPro"/>
</dbReference>
<dbReference type="Pfam" id="PF03764">
    <property type="entry name" value="EFG_IV"/>
    <property type="match status" value="1"/>
</dbReference>
<dbReference type="Gene3D" id="1.50.10.10">
    <property type="match status" value="1"/>
</dbReference>
<gene>
    <name evidence="8" type="ORF">ZHD862_LOCUS18932</name>
</gene>
<dbReference type="GO" id="GO:1990904">
    <property type="term" value="C:ribonucleoprotein complex"/>
    <property type="evidence" value="ECO:0007669"/>
    <property type="project" value="TreeGrafter"/>
</dbReference>
<dbReference type="SUPFAM" id="SSF50447">
    <property type="entry name" value="Translation proteins"/>
    <property type="match status" value="1"/>
</dbReference>
<comment type="caution">
    <text evidence="8">The sequence shown here is derived from an EMBL/GenBank/DDBJ whole genome shotgun (WGS) entry which is preliminary data.</text>
</comment>
<dbReference type="InterPro" id="IPR004161">
    <property type="entry name" value="EFTu-like_2"/>
</dbReference>
<sequence length="1184" mass="134125">MSLPTDCPQRNERRGWMGDAALSIDETLYNFNYVNFYLNFLTMIADNQGFDGAVSDTVPFTVGLVPADPNWGTAYATITWYLYEHTGDITIIKKYYTGIQAWIDYLTGQYQKTGLANMFYHFGDWAAAQPTKNGSLVSSYAYMHDVYTFINMSEILNHTDNVQRYRQLYQQLADEFHRVFYNATATGYTDGCQAANTLALALSNVVPVSIRATVLNALVTSLNTTGHFYGGIVSVAPLYPLLSREGYHDLALKLALSTSYPSYGYMFHNEIQNATTTWEQWNTLPTQAQSSLNHHMFNSIGAWFYRYLVGIELNALKTITVHPRMSYDFDLLNHTEAELMTIKGTIRINFTVDEIRSLMSKRKNIRNMSVIASVSHGKSTLTDLLVCNAGIILPQKADEMRFTNTRKDEQEQAITIKSIATSLYYELPAKDLESIKQERELNLSHFLINFIDSPGHVDFSLEVTAALCVTDGALIVVDCVSGVRLQTETVLRQALTGRIKPILFINKMDRALLELQLQQEDLFQTFQRIIENVNAIIATYGDDNGSMGDLQIDPTKGTVGFGSTLHGWAFTLKEFADMYASKFHIETDKLMKRLWGNNFFSSTENKWSTTDGEGYIRGFCQFVLDPIFKVFKAIMNCRKDEYTELLEKLNIKLQEKDRNELEQGGKSLLKLVMKQWLPAGDVLLTMIAIHLPSPVVAQKYRPRDDEAFLGIKECDPNGPLMMYISKMVPTLTRGRFYAFGRVFSGVVKSNQPVRIMGSNYVPGKKEDLYVKNIQRTILMMGHDIVPIEDVPCGNICGLVGVDQYLIKTGTITTFENAYNLQAMKFTITPVVCVTVEPKNPGDLPKLVEGLKHLAKSDLMVQCTVEESGEYIVAGAGELHLELCLKDLETDHACIPIKVSNPIVSYRETVSEESEIMCLAKSPNKHNRIYLKARPMPNGLPEDIDKGEVTSYQENKARARYLNEKYDYDINEARKIWCFGPERTGSNLLIDCTKGIQYLNEIKDGCIIGFQWATKMGVLAEENIRGVRFDIHDIIFYNDAIHRANGQIIPATRRVIYASMLTAKPRLVEPIYLCEIQCLEVDIVSIYDVLNRRRGYVFEENHVARTSMCIVKAYLPVNESFGFTADLCSNTGDQVFSQCVFDQWQIINQDPFDDSTKVRQTINDIRKRKGLKEGIPPLDDYCDKL</sequence>
<dbReference type="Pfam" id="PF17389">
    <property type="entry name" value="Bac_rhamnosid6H"/>
    <property type="match status" value="1"/>
</dbReference>
<dbReference type="FunFam" id="3.30.70.870:FF:000002">
    <property type="entry name" value="Translation elongation factor 2"/>
    <property type="match status" value="1"/>
</dbReference>
<dbReference type="EMBL" id="CAJNOT010001006">
    <property type="protein sequence ID" value="CAF1126935.1"/>
    <property type="molecule type" value="Genomic_DNA"/>
</dbReference>
<evidence type="ECO:0000256" key="2">
    <source>
        <dbReference type="ARBA" id="ARBA00022490"/>
    </source>
</evidence>
<dbReference type="Pfam" id="PF00679">
    <property type="entry name" value="EFG_C"/>
    <property type="match status" value="1"/>
</dbReference>
<dbReference type="PRINTS" id="PR00315">
    <property type="entry name" value="ELONGATNFCT"/>
</dbReference>
<dbReference type="PANTHER" id="PTHR42908:SF10">
    <property type="entry name" value="EUKARYOTIC TRANSLATION ELONGATION FACTOR 2"/>
    <property type="match status" value="1"/>
</dbReference>
<dbReference type="FunFam" id="2.40.30.10:FF:000010">
    <property type="entry name" value="Translation elongation factor 2"/>
    <property type="match status" value="1"/>
</dbReference>
<dbReference type="Proteomes" id="UP000663864">
    <property type="component" value="Unassembled WGS sequence"/>
</dbReference>